<dbReference type="InterPro" id="IPR013324">
    <property type="entry name" value="RNA_pol_sigma_r3/r4-like"/>
</dbReference>
<proteinExistence type="inferred from homology"/>
<evidence type="ECO:0000259" key="6">
    <source>
        <dbReference type="Pfam" id="PF04542"/>
    </source>
</evidence>
<evidence type="ECO:0000256" key="4">
    <source>
        <dbReference type="ARBA" id="ARBA00023163"/>
    </source>
</evidence>
<keyword evidence="9" id="KW-1185">Reference proteome</keyword>
<dbReference type="SUPFAM" id="SSF88946">
    <property type="entry name" value="Sigma2 domain of RNA polymerase sigma factors"/>
    <property type="match status" value="1"/>
</dbReference>
<protein>
    <recommendedName>
        <fullName evidence="5">RNA polymerase sigma factor SigZ</fullName>
    </recommendedName>
</protein>
<accession>A0ABY9TK79</accession>
<keyword evidence="4" id="KW-0804">Transcription</keyword>
<dbReference type="InterPro" id="IPR036388">
    <property type="entry name" value="WH-like_DNA-bd_sf"/>
</dbReference>
<dbReference type="Gene3D" id="1.10.10.10">
    <property type="entry name" value="Winged helix-like DNA-binding domain superfamily/Winged helix DNA-binding domain"/>
    <property type="match status" value="1"/>
</dbReference>
<dbReference type="NCBIfam" id="TIGR02937">
    <property type="entry name" value="sigma70-ECF"/>
    <property type="match status" value="1"/>
</dbReference>
<dbReference type="InterPro" id="IPR007627">
    <property type="entry name" value="RNA_pol_sigma70_r2"/>
</dbReference>
<dbReference type="InterPro" id="IPR014284">
    <property type="entry name" value="RNA_pol_sigma-70_dom"/>
</dbReference>
<comment type="similarity">
    <text evidence="1">Belongs to the sigma-70 factor family. ECF subfamily.</text>
</comment>
<dbReference type="Proteomes" id="UP001248581">
    <property type="component" value="Chromosome"/>
</dbReference>
<evidence type="ECO:0000256" key="2">
    <source>
        <dbReference type="ARBA" id="ARBA00023015"/>
    </source>
</evidence>
<evidence type="ECO:0000256" key="1">
    <source>
        <dbReference type="ARBA" id="ARBA00010641"/>
    </source>
</evidence>
<evidence type="ECO:0000313" key="9">
    <source>
        <dbReference type="Proteomes" id="UP001248581"/>
    </source>
</evidence>
<dbReference type="Pfam" id="PF04542">
    <property type="entry name" value="Sigma70_r2"/>
    <property type="match status" value="1"/>
</dbReference>
<keyword evidence="3" id="KW-0731">Sigma factor</keyword>
<name>A0ABY9TK79_9GAMM</name>
<feature type="domain" description="RNA polymerase sigma factor 70 region 4 type 2" evidence="7">
    <location>
        <begin position="97"/>
        <end position="149"/>
    </location>
</feature>
<keyword evidence="2" id="KW-0805">Transcription regulation</keyword>
<gene>
    <name evidence="8" type="primary">sigZ</name>
    <name evidence="8" type="ORF">RI845_03405</name>
</gene>
<dbReference type="InterPro" id="IPR013249">
    <property type="entry name" value="RNA_pol_sigma70_r4_t2"/>
</dbReference>
<dbReference type="InterPro" id="IPR014304">
    <property type="entry name" value="RNA_pol_sigma-Z"/>
</dbReference>
<reference evidence="9" key="1">
    <citation type="submission" date="2023-09" db="EMBL/GenBank/DDBJ databases">
        <authorList>
            <person name="Li S."/>
            <person name="Li X."/>
            <person name="Zhang C."/>
            <person name="Zhao Z."/>
        </authorList>
    </citation>
    <scope>NUCLEOTIDE SEQUENCE [LARGE SCALE GENOMIC DNA]</scope>
    <source>
        <strain evidence="9">SQ345</strain>
    </source>
</reference>
<sequence length="178" mass="20643">MIETIWKNFHQQLFNFINSKVNDPATAEDILQEVFIKVHKNIENLSSTDKLQSWLYQICRHAIIDYYRVKRLDTTDENLELIIAPQQDNNDQEQLNRCIRALIADLPDKVSDILIESELKQSKQQAIADKHELSLAAVKSRIKRGREQLRTKLQACCDFEFKEHGPEADCKNNCGCEG</sequence>
<dbReference type="PANTHER" id="PTHR43133">
    <property type="entry name" value="RNA POLYMERASE ECF-TYPE SIGMA FACTO"/>
    <property type="match status" value="1"/>
</dbReference>
<evidence type="ECO:0000256" key="3">
    <source>
        <dbReference type="ARBA" id="ARBA00023082"/>
    </source>
</evidence>
<evidence type="ECO:0000256" key="5">
    <source>
        <dbReference type="NCBIfam" id="TIGR02959"/>
    </source>
</evidence>
<dbReference type="Pfam" id="PF08281">
    <property type="entry name" value="Sigma70_r4_2"/>
    <property type="match status" value="1"/>
</dbReference>
<dbReference type="InterPro" id="IPR039425">
    <property type="entry name" value="RNA_pol_sigma-70-like"/>
</dbReference>
<dbReference type="NCBIfam" id="TIGR02959">
    <property type="entry name" value="SigZ"/>
    <property type="match status" value="1"/>
</dbReference>
<dbReference type="PANTHER" id="PTHR43133:SF62">
    <property type="entry name" value="RNA POLYMERASE SIGMA FACTOR SIGZ"/>
    <property type="match status" value="1"/>
</dbReference>
<dbReference type="Gene3D" id="1.10.1740.10">
    <property type="match status" value="1"/>
</dbReference>
<dbReference type="SUPFAM" id="SSF88659">
    <property type="entry name" value="Sigma3 and sigma4 domains of RNA polymerase sigma factors"/>
    <property type="match status" value="1"/>
</dbReference>
<dbReference type="RefSeq" id="WP_348388356.1">
    <property type="nucleotide sequence ID" value="NZ_CP134146.1"/>
</dbReference>
<evidence type="ECO:0000259" key="7">
    <source>
        <dbReference type="Pfam" id="PF08281"/>
    </source>
</evidence>
<evidence type="ECO:0000313" key="8">
    <source>
        <dbReference type="EMBL" id="WNC69212.1"/>
    </source>
</evidence>
<feature type="domain" description="RNA polymerase sigma-70 region 2" evidence="6">
    <location>
        <begin position="8"/>
        <end position="70"/>
    </location>
</feature>
<dbReference type="EMBL" id="CP134146">
    <property type="protein sequence ID" value="WNC69212.1"/>
    <property type="molecule type" value="Genomic_DNA"/>
</dbReference>
<dbReference type="InterPro" id="IPR013325">
    <property type="entry name" value="RNA_pol_sigma_r2"/>
</dbReference>
<organism evidence="8 9">
    <name type="scientific">Thalassotalea nanhaiensis</name>
    <dbReference type="NCBI Taxonomy" id="3065648"/>
    <lineage>
        <taxon>Bacteria</taxon>
        <taxon>Pseudomonadati</taxon>
        <taxon>Pseudomonadota</taxon>
        <taxon>Gammaproteobacteria</taxon>
        <taxon>Alteromonadales</taxon>
        <taxon>Colwelliaceae</taxon>
        <taxon>Thalassotalea</taxon>
    </lineage>
</organism>